<gene>
    <name evidence="1" type="ORF">GHK86_17555</name>
</gene>
<dbReference type="Gene3D" id="3.90.550.10">
    <property type="entry name" value="Spore Coat Polysaccharide Biosynthesis Protein SpsA, Chain A"/>
    <property type="match status" value="1"/>
</dbReference>
<reference evidence="1 2" key="1">
    <citation type="submission" date="2019-11" db="EMBL/GenBank/DDBJ databases">
        <title>Acidiferrimicrobium australis gen. nov., sp. nov., an acidophilic and obligately heterotrophic, member of the Actinobacteria that catalyses dissimilatory oxido- reduction of iron isolated from metal-rich acidic water in Chile.</title>
        <authorList>
            <person name="Gonzalez D."/>
            <person name="Huber K."/>
            <person name="Hedrich S."/>
            <person name="Rojas-Villalobos C."/>
            <person name="Quatrini R."/>
            <person name="Dinamarca M.A."/>
            <person name="Schwarz A."/>
            <person name="Canales C."/>
            <person name="Nancucheo I."/>
        </authorList>
    </citation>
    <scope>NUCLEOTIDE SEQUENCE [LARGE SCALE GENOMIC DNA]</scope>
    <source>
        <strain evidence="1 2">USS-CCA1</strain>
    </source>
</reference>
<dbReference type="PANTHER" id="PTHR43685">
    <property type="entry name" value="GLYCOSYLTRANSFERASE"/>
    <property type="match status" value="1"/>
</dbReference>
<evidence type="ECO:0000313" key="1">
    <source>
        <dbReference type="EMBL" id="MST34520.1"/>
    </source>
</evidence>
<evidence type="ECO:0000313" key="2">
    <source>
        <dbReference type="Proteomes" id="UP000437736"/>
    </source>
</evidence>
<sequence length="228" mass="23929">MASDRSVPPVVAVVVTCQPGPWLEETLRAVGGQDYPNLSVLVVDGDSGDGDDAHGADLAERVAAVLPDAYLRRRDRPGGFAAGANEVIGAVDGASYFLLCHDDAAPAPDAVRLLVEEAFRANAGIVAPKLADWQDPDRLLAVGATIDRVGTIQPVVERGELDQGQHDTARDVFLAPGGATLVRSDLFEALGGYDPELPAGGEDLDLCWRALIAGARVRVAPAARVRHL</sequence>
<organism evidence="1 2">
    <name type="scientific">Acidiferrimicrobium australe</name>
    <dbReference type="NCBI Taxonomy" id="2664430"/>
    <lineage>
        <taxon>Bacteria</taxon>
        <taxon>Bacillati</taxon>
        <taxon>Actinomycetota</taxon>
        <taxon>Acidimicrobiia</taxon>
        <taxon>Acidimicrobiales</taxon>
        <taxon>Acidimicrobiaceae</taxon>
        <taxon>Acidiferrimicrobium</taxon>
    </lineage>
</organism>
<dbReference type="EMBL" id="WJHE01001051">
    <property type="protein sequence ID" value="MST34520.1"/>
    <property type="molecule type" value="Genomic_DNA"/>
</dbReference>
<name>A0ABW9QY49_9ACTN</name>
<dbReference type="Proteomes" id="UP000437736">
    <property type="component" value="Unassembled WGS sequence"/>
</dbReference>
<accession>A0ABW9QY49</accession>
<dbReference type="SUPFAM" id="SSF53448">
    <property type="entry name" value="Nucleotide-diphospho-sugar transferases"/>
    <property type="match status" value="1"/>
</dbReference>
<dbReference type="InterPro" id="IPR050834">
    <property type="entry name" value="Glycosyltransf_2"/>
</dbReference>
<keyword evidence="2" id="KW-1185">Reference proteome</keyword>
<dbReference type="PANTHER" id="PTHR43685:SF3">
    <property type="entry name" value="SLR2126 PROTEIN"/>
    <property type="match status" value="1"/>
</dbReference>
<protein>
    <submittedName>
        <fullName evidence="1">Glycosyltransferase</fullName>
    </submittedName>
</protein>
<comment type="caution">
    <text evidence="1">The sequence shown here is derived from an EMBL/GenBank/DDBJ whole genome shotgun (WGS) entry which is preliminary data.</text>
</comment>
<feature type="non-terminal residue" evidence="1">
    <location>
        <position position="228"/>
    </location>
</feature>
<dbReference type="Pfam" id="PF13641">
    <property type="entry name" value="Glyco_tranf_2_3"/>
    <property type="match status" value="1"/>
</dbReference>
<proteinExistence type="predicted"/>
<dbReference type="InterPro" id="IPR029044">
    <property type="entry name" value="Nucleotide-diphossugar_trans"/>
</dbReference>